<protein>
    <recommendedName>
        <fullName evidence="5">FAM69 protein-kinase domain-containing protein</fullName>
    </recommendedName>
</protein>
<dbReference type="PANTHER" id="PTHR32073">
    <property type="entry name" value="GH11358P"/>
    <property type="match status" value="1"/>
</dbReference>
<dbReference type="InterPro" id="IPR022049">
    <property type="entry name" value="FAM69_kinase_dom"/>
</dbReference>
<dbReference type="PANTHER" id="PTHR32073:SF7">
    <property type="entry name" value="GH11358P"/>
    <property type="match status" value="1"/>
</dbReference>
<comment type="caution">
    <text evidence="6">The sequence shown here is derived from an EMBL/GenBank/DDBJ whole genome shotgun (WGS) entry which is preliminary data.</text>
</comment>
<dbReference type="InterPro" id="IPR020519">
    <property type="entry name" value="DIPK2A/B"/>
</dbReference>
<feature type="domain" description="FAM69 protein-kinase" evidence="5">
    <location>
        <begin position="230"/>
        <end position="435"/>
    </location>
</feature>
<keyword evidence="7" id="KW-1185">Reference proteome</keyword>
<accession>A0A6V7H3C3</accession>
<evidence type="ECO:0000259" key="5">
    <source>
        <dbReference type="Pfam" id="PF12260"/>
    </source>
</evidence>
<dbReference type="GO" id="GO:0005576">
    <property type="term" value="C:extracellular region"/>
    <property type="evidence" value="ECO:0007669"/>
    <property type="project" value="UniProtKB-SubCell"/>
</dbReference>
<dbReference type="AlphaFoldDB" id="A0A6V7H3C3"/>
<gene>
    <name evidence="6" type="ORF">MHI_LOCUS378968</name>
</gene>
<dbReference type="Pfam" id="PF12260">
    <property type="entry name" value="PIP49_C"/>
    <property type="match status" value="1"/>
</dbReference>
<dbReference type="InterPro" id="IPR011009">
    <property type="entry name" value="Kinase-like_dom_sf"/>
</dbReference>
<evidence type="ECO:0000313" key="6">
    <source>
        <dbReference type="EMBL" id="CAD1473468.1"/>
    </source>
</evidence>
<sequence length="461" mass="52985">LAYRFFFVVIVPSAFRVDTQISAHKILTTNCVLDVKNITVRMLLSYICNILKFKKWEILSLLAILIALKWFTIFTFQPNIRRSIELHKCPACFGTSACNYIHEVDIALRDVYSVFAYFFGVKNVFFGVFNGSRVILKKLAQNSELDEFDRMICEDEAFSDVCTKSIKRTDYKINANFRELVEKEIGTNPVRNNFNRLKLCPTVQRLNALLNDVYYYERDTDRKVLDVYVWVLTVLNPEPLVLQILSADKGWPVPKYFGACGRIVVEEYVGLPLTAYYNEPWLRRAKLASSLLDAAYKFTYKNENFSFYLTDVSADNVAVDSADNVKFVDLESIIVVDKSTTPTGILKVKRVEKSTTWNRLQVNTEDFSCSECLAFSSTDICNHRVSDHNYYAICKVLLTLNVNNGILPGGLLHDMPADIFESYPNVRRLIQQCVHPQTPLNRIDAGIELKKLLDIIIQRRK</sequence>
<keyword evidence="3" id="KW-0964">Secreted</keyword>
<comment type="subcellular location">
    <subcellularLocation>
        <location evidence="1">Secreted</location>
    </subcellularLocation>
</comment>
<dbReference type="Proteomes" id="UP000752696">
    <property type="component" value="Unassembled WGS sequence"/>
</dbReference>
<name>A0A6V7H3C3_9HYME</name>
<evidence type="ECO:0000256" key="2">
    <source>
        <dbReference type="ARBA" id="ARBA00006338"/>
    </source>
</evidence>
<feature type="non-terminal residue" evidence="6">
    <location>
        <position position="461"/>
    </location>
</feature>
<evidence type="ECO:0000256" key="3">
    <source>
        <dbReference type="ARBA" id="ARBA00022525"/>
    </source>
</evidence>
<evidence type="ECO:0000313" key="7">
    <source>
        <dbReference type="Proteomes" id="UP000752696"/>
    </source>
</evidence>
<dbReference type="OrthoDB" id="10035316at2759"/>
<organism evidence="6 7">
    <name type="scientific">Heterotrigona itama</name>
    <dbReference type="NCBI Taxonomy" id="395501"/>
    <lineage>
        <taxon>Eukaryota</taxon>
        <taxon>Metazoa</taxon>
        <taxon>Ecdysozoa</taxon>
        <taxon>Arthropoda</taxon>
        <taxon>Hexapoda</taxon>
        <taxon>Insecta</taxon>
        <taxon>Pterygota</taxon>
        <taxon>Neoptera</taxon>
        <taxon>Endopterygota</taxon>
        <taxon>Hymenoptera</taxon>
        <taxon>Apocrita</taxon>
        <taxon>Aculeata</taxon>
        <taxon>Apoidea</taxon>
        <taxon>Anthophila</taxon>
        <taxon>Apidae</taxon>
        <taxon>Heterotrigona</taxon>
    </lineage>
</organism>
<keyword evidence="4" id="KW-0732">Signal</keyword>
<dbReference type="SUPFAM" id="SSF56112">
    <property type="entry name" value="Protein kinase-like (PK-like)"/>
    <property type="match status" value="1"/>
</dbReference>
<evidence type="ECO:0000256" key="1">
    <source>
        <dbReference type="ARBA" id="ARBA00004613"/>
    </source>
</evidence>
<reference evidence="6" key="1">
    <citation type="submission" date="2020-07" db="EMBL/GenBank/DDBJ databases">
        <authorList>
            <person name="Nazaruddin N."/>
        </authorList>
    </citation>
    <scope>NUCLEOTIDE SEQUENCE</scope>
</reference>
<feature type="non-terminal residue" evidence="6">
    <location>
        <position position="1"/>
    </location>
</feature>
<dbReference type="EMBL" id="CAJDYZ010006543">
    <property type="protein sequence ID" value="CAD1473468.1"/>
    <property type="molecule type" value="Genomic_DNA"/>
</dbReference>
<comment type="similarity">
    <text evidence="2">Belongs to the DIPK family.</text>
</comment>
<proteinExistence type="inferred from homology"/>
<evidence type="ECO:0000256" key="4">
    <source>
        <dbReference type="ARBA" id="ARBA00022729"/>
    </source>
</evidence>